<dbReference type="KEGG" id="pseg:D3H65_04995"/>
<accession>A0A3B7MG98</accession>
<reference evidence="6 7" key="1">
    <citation type="submission" date="2018-09" db="EMBL/GenBank/DDBJ databases">
        <title>Genome sequencing of strain 6GH32-13.</title>
        <authorList>
            <person name="Weon H.-Y."/>
            <person name="Heo J."/>
            <person name="Kwon S.-W."/>
        </authorList>
    </citation>
    <scope>NUCLEOTIDE SEQUENCE [LARGE SCALE GENOMIC DNA]</scope>
    <source>
        <strain evidence="6 7">5GH32-13</strain>
    </source>
</reference>
<dbReference type="AlphaFoldDB" id="A0A3B7MG98"/>
<protein>
    <submittedName>
        <fullName evidence="6">AraC family transcriptional regulator</fullName>
    </submittedName>
</protein>
<dbReference type="Proteomes" id="UP000263900">
    <property type="component" value="Chromosome"/>
</dbReference>
<evidence type="ECO:0000256" key="1">
    <source>
        <dbReference type="ARBA" id="ARBA00023015"/>
    </source>
</evidence>
<feature type="transmembrane region" description="Helical" evidence="4">
    <location>
        <begin position="35"/>
        <end position="54"/>
    </location>
</feature>
<evidence type="ECO:0000313" key="6">
    <source>
        <dbReference type="EMBL" id="AXY73372.1"/>
    </source>
</evidence>
<dbReference type="OrthoDB" id="5492415at2"/>
<keyword evidence="1" id="KW-0805">Transcription regulation</keyword>
<evidence type="ECO:0000256" key="3">
    <source>
        <dbReference type="ARBA" id="ARBA00023163"/>
    </source>
</evidence>
<dbReference type="SMART" id="SM00342">
    <property type="entry name" value="HTH_ARAC"/>
    <property type="match status" value="1"/>
</dbReference>
<feature type="transmembrane region" description="Helical" evidence="4">
    <location>
        <begin position="223"/>
        <end position="248"/>
    </location>
</feature>
<proteinExistence type="predicted"/>
<keyword evidence="7" id="KW-1185">Reference proteome</keyword>
<keyword evidence="4" id="KW-0472">Membrane</keyword>
<dbReference type="GO" id="GO:0003700">
    <property type="term" value="F:DNA-binding transcription factor activity"/>
    <property type="evidence" value="ECO:0007669"/>
    <property type="project" value="InterPro"/>
</dbReference>
<dbReference type="Gene3D" id="1.10.10.60">
    <property type="entry name" value="Homeodomain-like"/>
    <property type="match status" value="1"/>
</dbReference>
<feature type="domain" description="HTH araC/xylS-type" evidence="5">
    <location>
        <begin position="267"/>
        <end position="375"/>
    </location>
</feature>
<organism evidence="6 7">
    <name type="scientific">Paraflavitalea soli</name>
    <dbReference type="NCBI Taxonomy" id="2315862"/>
    <lineage>
        <taxon>Bacteria</taxon>
        <taxon>Pseudomonadati</taxon>
        <taxon>Bacteroidota</taxon>
        <taxon>Chitinophagia</taxon>
        <taxon>Chitinophagales</taxon>
        <taxon>Chitinophagaceae</taxon>
        <taxon>Paraflavitalea</taxon>
    </lineage>
</organism>
<dbReference type="PANTHER" id="PTHR43280">
    <property type="entry name" value="ARAC-FAMILY TRANSCRIPTIONAL REGULATOR"/>
    <property type="match status" value="1"/>
</dbReference>
<dbReference type="EMBL" id="CP032157">
    <property type="protein sequence ID" value="AXY73372.1"/>
    <property type="molecule type" value="Genomic_DNA"/>
</dbReference>
<evidence type="ECO:0000256" key="4">
    <source>
        <dbReference type="SAM" id="Phobius"/>
    </source>
</evidence>
<gene>
    <name evidence="6" type="ORF">D3H65_04995</name>
</gene>
<dbReference type="PRINTS" id="PR00032">
    <property type="entry name" value="HTHARAC"/>
</dbReference>
<feature type="transmembrane region" description="Helical" evidence="4">
    <location>
        <begin position="111"/>
        <end position="132"/>
    </location>
</feature>
<dbReference type="Pfam" id="PF12833">
    <property type="entry name" value="HTH_18"/>
    <property type="match status" value="1"/>
</dbReference>
<keyword evidence="3" id="KW-0804">Transcription</keyword>
<dbReference type="SUPFAM" id="SSF46689">
    <property type="entry name" value="Homeodomain-like"/>
    <property type="match status" value="1"/>
</dbReference>
<feature type="transmembrane region" description="Helical" evidence="4">
    <location>
        <begin position="190"/>
        <end position="211"/>
    </location>
</feature>
<evidence type="ECO:0000313" key="7">
    <source>
        <dbReference type="Proteomes" id="UP000263900"/>
    </source>
</evidence>
<keyword evidence="2" id="KW-0238">DNA-binding</keyword>
<sequence length="379" mass="43119">MISFVSVLKTIITLGAVQGIIAGVLLFWGKRNRKANRILAVMLWLFSLACLDLRMNQESILYSSTLGGMIDAFIPFMIIMPLGPLLYFYIRASLEPDFRLQKQHRKHFYTALLDILPQLAAIIYITGIIMGIVKKSIPLGYYIDVYNNYVDIPRWLSLTIYLWLSARYLGASSAGGKVENATLLRWLRQFVRVFLAFQLIWFIYLIPYVIPRYSNKLLDLVEWYPVFIPLAILIYWLGIKALMVTYALPLAGKKSAPGTALAADTVEHTIATLKKAMERETLYLDPALNLTLLSQHTGIAPKTISAVLNQHFHTSLNEFVNEYRIRAFQKRLLEADLQKLTITGIAFDCGFNSQATFQRAFKQITGMSPSEYRKSVIQG</sequence>
<feature type="transmembrane region" description="Helical" evidence="4">
    <location>
        <begin position="66"/>
        <end position="90"/>
    </location>
</feature>
<feature type="transmembrane region" description="Helical" evidence="4">
    <location>
        <begin position="152"/>
        <end position="169"/>
    </location>
</feature>
<keyword evidence="4" id="KW-0812">Transmembrane</keyword>
<dbReference type="InterPro" id="IPR009057">
    <property type="entry name" value="Homeodomain-like_sf"/>
</dbReference>
<dbReference type="PROSITE" id="PS01124">
    <property type="entry name" value="HTH_ARAC_FAMILY_2"/>
    <property type="match status" value="1"/>
</dbReference>
<name>A0A3B7MG98_9BACT</name>
<dbReference type="RefSeq" id="WP_119049210.1">
    <property type="nucleotide sequence ID" value="NZ_CP032157.1"/>
</dbReference>
<dbReference type="GO" id="GO:0043565">
    <property type="term" value="F:sequence-specific DNA binding"/>
    <property type="evidence" value="ECO:0007669"/>
    <property type="project" value="InterPro"/>
</dbReference>
<dbReference type="InterPro" id="IPR020449">
    <property type="entry name" value="Tscrpt_reg_AraC-type_HTH"/>
</dbReference>
<evidence type="ECO:0000259" key="5">
    <source>
        <dbReference type="PROSITE" id="PS01124"/>
    </source>
</evidence>
<evidence type="ECO:0000256" key="2">
    <source>
        <dbReference type="ARBA" id="ARBA00023125"/>
    </source>
</evidence>
<dbReference type="PANTHER" id="PTHR43280:SF29">
    <property type="entry name" value="ARAC-FAMILY TRANSCRIPTIONAL REGULATOR"/>
    <property type="match status" value="1"/>
</dbReference>
<feature type="transmembrane region" description="Helical" evidence="4">
    <location>
        <begin position="6"/>
        <end position="28"/>
    </location>
</feature>
<dbReference type="InterPro" id="IPR018060">
    <property type="entry name" value="HTH_AraC"/>
</dbReference>
<keyword evidence="4" id="KW-1133">Transmembrane helix</keyword>